<keyword evidence="2" id="KW-1185">Reference proteome</keyword>
<dbReference type="EMBL" id="JAWDGP010003031">
    <property type="protein sequence ID" value="KAK3778042.1"/>
    <property type="molecule type" value="Genomic_DNA"/>
</dbReference>
<name>A0AAE0ZZC4_9GAST</name>
<sequence length="97" mass="10760">MSNHMRFDKGKLNILILTMSNHMSQTNHHCDHHKATSNKIETGLLVLKMKIKNPADLPSTPNSHTRVSHCTSVRRVLSTDPGDIPFSFGKEMGGPGK</sequence>
<protein>
    <submittedName>
        <fullName evidence="1">Uncharacterized protein</fullName>
    </submittedName>
</protein>
<evidence type="ECO:0000313" key="1">
    <source>
        <dbReference type="EMBL" id="KAK3778042.1"/>
    </source>
</evidence>
<reference evidence="1" key="1">
    <citation type="journal article" date="2023" name="G3 (Bethesda)">
        <title>A reference genome for the long-term kleptoplast-retaining sea slug Elysia crispata morphotype clarki.</title>
        <authorList>
            <person name="Eastman K.E."/>
            <person name="Pendleton A.L."/>
            <person name="Shaikh M.A."/>
            <person name="Suttiyut T."/>
            <person name="Ogas R."/>
            <person name="Tomko P."/>
            <person name="Gavelis G."/>
            <person name="Widhalm J.R."/>
            <person name="Wisecaver J.H."/>
        </authorList>
    </citation>
    <scope>NUCLEOTIDE SEQUENCE</scope>
    <source>
        <strain evidence="1">ECLA1</strain>
    </source>
</reference>
<dbReference type="AlphaFoldDB" id="A0AAE0ZZC4"/>
<gene>
    <name evidence="1" type="ORF">RRG08_055169</name>
</gene>
<organism evidence="1 2">
    <name type="scientific">Elysia crispata</name>
    <name type="common">lettuce slug</name>
    <dbReference type="NCBI Taxonomy" id="231223"/>
    <lineage>
        <taxon>Eukaryota</taxon>
        <taxon>Metazoa</taxon>
        <taxon>Spiralia</taxon>
        <taxon>Lophotrochozoa</taxon>
        <taxon>Mollusca</taxon>
        <taxon>Gastropoda</taxon>
        <taxon>Heterobranchia</taxon>
        <taxon>Euthyneura</taxon>
        <taxon>Panpulmonata</taxon>
        <taxon>Sacoglossa</taxon>
        <taxon>Placobranchoidea</taxon>
        <taxon>Plakobranchidae</taxon>
        <taxon>Elysia</taxon>
    </lineage>
</organism>
<evidence type="ECO:0000313" key="2">
    <source>
        <dbReference type="Proteomes" id="UP001283361"/>
    </source>
</evidence>
<dbReference type="Proteomes" id="UP001283361">
    <property type="component" value="Unassembled WGS sequence"/>
</dbReference>
<comment type="caution">
    <text evidence="1">The sequence shown here is derived from an EMBL/GenBank/DDBJ whole genome shotgun (WGS) entry which is preliminary data.</text>
</comment>
<feature type="non-terminal residue" evidence="1">
    <location>
        <position position="1"/>
    </location>
</feature>
<accession>A0AAE0ZZC4</accession>
<proteinExistence type="predicted"/>